<reference evidence="2" key="1">
    <citation type="submission" date="2021-01" db="EMBL/GenBank/DDBJ databases">
        <authorList>
            <person name="Corre E."/>
            <person name="Pelletier E."/>
            <person name="Niang G."/>
            <person name="Scheremetjew M."/>
            <person name="Finn R."/>
            <person name="Kale V."/>
            <person name="Holt S."/>
            <person name="Cochrane G."/>
            <person name="Meng A."/>
            <person name="Brown T."/>
            <person name="Cohen L."/>
        </authorList>
    </citation>
    <scope>NUCLEOTIDE SEQUENCE</scope>
</reference>
<dbReference type="Pfam" id="PF08795">
    <property type="entry name" value="DUF1796"/>
    <property type="match status" value="1"/>
</dbReference>
<dbReference type="EMBL" id="HBFQ01004667">
    <property type="protein sequence ID" value="CAD8828880.1"/>
    <property type="molecule type" value="Transcribed_RNA"/>
</dbReference>
<dbReference type="InterPro" id="IPR014903">
    <property type="entry name" value="DUF1796"/>
</dbReference>
<feature type="region of interest" description="Disordered" evidence="1">
    <location>
        <begin position="1"/>
        <end position="20"/>
    </location>
</feature>
<name>A0A7S0ZQX3_NOCSC</name>
<evidence type="ECO:0000256" key="1">
    <source>
        <dbReference type="SAM" id="MobiDB-lite"/>
    </source>
</evidence>
<proteinExistence type="predicted"/>
<evidence type="ECO:0000313" key="2">
    <source>
        <dbReference type="EMBL" id="CAD8828880.1"/>
    </source>
</evidence>
<protein>
    <submittedName>
        <fullName evidence="2">Uncharacterized protein</fullName>
    </submittedName>
</protein>
<gene>
    <name evidence="2" type="ORF">NSCI0253_LOCUS3226</name>
</gene>
<organism evidence="2">
    <name type="scientific">Noctiluca scintillans</name>
    <name type="common">Sea sparkle</name>
    <name type="synonym">Red tide dinoflagellate</name>
    <dbReference type="NCBI Taxonomy" id="2966"/>
    <lineage>
        <taxon>Eukaryota</taxon>
        <taxon>Sar</taxon>
        <taxon>Alveolata</taxon>
        <taxon>Dinophyceae</taxon>
        <taxon>Noctilucales</taxon>
        <taxon>Noctilucaceae</taxon>
        <taxon>Noctiluca</taxon>
    </lineage>
</organism>
<dbReference type="AlphaFoldDB" id="A0A7S0ZQX3"/>
<accession>A0A7S0ZQX3</accession>
<sequence>MFATPRSSGPLSHRQCTPLHSNHVRSVGNLGALATDHSSLLGRCSRSLIAPASPPMIAPQTNRYQLAPVQPVSDHLDTPDHEAWLAPAAQEQRRDALGITGVKASKFVDNCEFISLGCYCAVTRALQALGLKKYTYPFDWTRSPASGIVHCLENSFSDFLTHELYEDHGSTGKCFGKTKWGGSFWHHDPTDAKTKSDMNRRIKRLLGKEEVPRTTPRVFIRAVNDSSEVDDCLSLVEALKQALPESKVYLLLLVDYQPASEMVRIEGVTDSVIVCKVDKSLFADNGAAWTMQKQAEAYAIALAGAIRFWAGDTKVEPVEMVSVTDVTSTVVPFEGGDAAYELFFPKDIAVSVKGADVRPSRTACAAVARSVLSPRDMSAAPALAGTAGNISSRRDRSCAPARPSTAGNISSVRQAPQRSHGACFPSVQLASANIGVRMCKSPPRNAVKPGFANSFSFSSQTCVPQSPVRARPVSRVLAQGPFASACVR</sequence>